<gene>
    <name evidence="2" type="ORF">LCGC14_1990380</name>
</gene>
<accession>A0A0F9F6I6</accession>
<name>A0A0F9F6I6_9ZZZZ</name>
<dbReference type="AlphaFoldDB" id="A0A0F9F6I6"/>
<evidence type="ECO:0000313" key="2">
    <source>
        <dbReference type="EMBL" id="KKL81878.1"/>
    </source>
</evidence>
<proteinExistence type="predicted"/>
<feature type="non-terminal residue" evidence="2">
    <location>
        <position position="1"/>
    </location>
</feature>
<keyword evidence="1" id="KW-1133">Transmembrane helix</keyword>
<feature type="transmembrane region" description="Helical" evidence="1">
    <location>
        <begin position="30"/>
        <end position="47"/>
    </location>
</feature>
<keyword evidence="1" id="KW-0472">Membrane</keyword>
<evidence type="ECO:0000256" key="1">
    <source>
        <dbReference type="SAM" id="Phobius"/>
    </source>
</evidence>
<dbReference type="EMBL" id="LAZR01022436">
    <property type="protein sequence ID" value="KKL81878.1"/>
    <property type="molecule type" value="Genomic_DNA"/>
</dbReference>
<reference evidence="2" key="1">
    <citation type="journal article" date="2015" name="Nature">
        <title>Complex archaea that bridge the gap between prokaryotes and eukaryotes.</title>
        <authorList>
            <person name="Spang A."/>
            <person name="Saw J.H."/>
            <person name="Jorgensen S.L."/>
            <person name="Zaremba-Niedzwiedzka K."/>
            <person name="Martijn J."/>
            <person name="Lind A.E."/>
            <person name="van Eijk R."/>
            <person name="Schleper C."/>
            <person name="Guy L."/>
            <person name="Ettema T.J."/>
        </authorList>
    </citation>
    <scope>NUCLEOTIDE SEQUENCE</scope>
</reference>
<comment type="caution">
    <text evidence="2">The sequence shown here is derived from an EMBL/GenBank/DDBJ whole genome shotgun (WGS) entry which is preliminary data.</text>
</comment>
<keyword evidence="1" id="KW-0812">Transmembrane</keyword>
<organism evidence="2">
    <name type="scientific">marine sediment metagenome</name>
    <dbReference type="NCBI Taxonomy" id="412755"/>
    <lineage>
        <taxon>unclassified sequences</taxon>
        <taxon>metagenomes</taxon>
        <taxon>ecological metagenomes</taxon>
    </lineage>
</organism>
<protein>
    <submittedName>
        <fullName evidence="2">Uncharacterized protein</fullName>
    </submittedName>
</protein>
<sequence length="51" mass="5739">DIATTRVELDCTNVNIIDGAKLNCLLTDVLMPYFILFFISAASGFLMRRNK</sequence>